<name>A0AAV1TMY2_9STRA</name>
<protein>
    <recommendedName>
        <fullName evidence="3">Carrier domain-containing protein</fullName>
    </recommendedName>
</protein>
<dbReference type="AlphaFoldDB" id="A0AAV1TMY2"/>
<evidence type="ECO:0000313" key="2">
    <source>
        <dbReference type="Proteomes" id="UP001162060"/>
    </source>
</evidence>
<gene>
    <name evidence="1" type="ORF">PM001_LOCUS7499</name>
</gene>
<proteinExistence type="predicted"/>
<organism evidence="1 2">
    <name type="scientific">Peronospora matthiolae</name>
    <dbReference type="NCBI Taxonomy" id="2874970"/>
    <lineage>
        <taxon>Eukaryota</taxon>
        <taxon>Sar</taxon>
        <taxon>Stramenopiles</taxon>
        <taxon>Oomycota</taxon>
        <taxon>Peronosporomycetes</taxon>
        <taxon>Peronosporales</taxon>
        <taxon>Peronosporaceae</taxon>
        <taxon>Peronospora</taxon>
    </lineage>
</organism>
<sequence length="113" mass="12053">MTQKDTSEQLHTLVNGASGAIDGEVGLEALPSINALLELDEMSVDEIYQALKASALSEKVVHGPDIELSSSSLVDDTVLEDIKVALSARSGSANLKYPPDPLYPLVKEFQDVV</sequence>
<evidence type="ECO:0000313" key="1">
    <source>
        <dbReference type="EMBL" id="CAK7922182.1"/>
    </source>
</evidence>
<comment type="caution">
    <text evidence="1">The sequence shown here is derived from an EMBL/GenBank/DDBJ whole genome shotgun (WGS) entry which is preliminary data.</text>
</comment>
<accession>A0AAV1TMY2</accession>
<evidence type="ECO:0008006" key="3">
    <source>
        <dbReference type="Google" id="ProtNLM"/>
    </source>
</evidence>
<dbReference type="EMBL" id="CAKLBY020000065">
    <property type="protein sequence ID" value="CAK7922182.1"/>
    <property type="molecule type" value="Genomic_DNA"/>
</dbReference>
<reference evidence="1" key="1">
    <citation type="submission" date="2024-01" db="EMBL/GenBank/DDBJ databases">
        <authorList>
            <person name="Webb A."/>
        </authorList>
    </citation>
    <scope>NUCLEOTIDE SEQUENCE</scope>
    <source>
        <strain evidence="1">Pm1</strain>
    </source>
</reference>
<dbReference type="Proteomes" id="UP001162060">
    <property type="component" value="Unassembled WGS sequence"/>
</dbReference>